<gene>
    <name evidence="6" type="primary">LOC106537604</name>
</gene>
<keyword evidence="2" id="KW-0472">Membrane</keyword>
<keyword evidence="5" id="KW-1185">Reference proteome</keyword>
<dbReference type="GeneID" id="106537604"/>
<accession>A0A6I9WYN8</accession>
<organism evidence="5 6">
    <name type="scientific">Thamnophis sirtalis</name>
    <dbReference type="NCBI Taxonomy" id="35019"/>
    <lineage>
        <taxon>Eukaryota</taxon>
        <taxon>Metazoa</taxon>
        <taxon>Chordata</taxon>
        <taxon>Craniata</taxon>
        <taxon>Vertebrata</taxon>
        <taxon>Euteleostomi</taxon>
        <taxon>Lepidosauria</taxon>
        <taxon>Squamata</taxon>
        <taxon>Bifurcata</taxon>
        <taxon>Unidentata</taxon>
        <taxon>Episquamata</taxon>
        <taxon>Toxicofera</taxon>
        <taxon>Serpentes</taxon>
        <taxon>Colubroidea</taxon>
        <taxon>Colubridae</taxon>
        <taxon>Natricinae</taxon>
        <taxon>Thamnophis</taxon>
    </lineage>
</organism>
<dbReference type="PANTHER" id="PTHR15349:SF0">
    <property type="entry name" value="ENDOTHELIAL PROTEIN C RECEPTOR"/>
    <property type="match status" value="1"/>
</dbReference>
<feature type="signal peptide" evidence="3">
    <location>
        <begin position="1"/>
        <end position="19"/>
    </location>
</feature>
<keyword evidence="3" id="KW-0732">Signal</keyword>
<dbReference type="InterPro" id="IPR011162">
    <property type="entry name" value="MHC_I/II-like_Ag-recog"/>
</dbReference>
<dbReference type="GO" id="GO:0050819">
    <property type="term" value="P:negative regulation of coagulation"/>
    <property type="evidence" value="ECO:0007669"/>
    <property type="project" value="TreeGrafter"/>
</dbReference>
<dbReference type="OrthoDB" id="9441389at2759"/>
<dbReference type="GO" id="GO:0005615">
    <property type="term" value="C:extracellular space"/>
    <property type="evidence" value="ECO:0007669"/>
    <property type="project" value="TreeGrafter"/>
</dbReference>
<dbReference type="KEGG" id="tsr:106537604"/>
<dbReference type="GO" id="GO:0038023">
    <property type="term" value="F:signaling receptor activity"/>
    <property type="evidence" value="ECO:0007669"/>
    <property type="project" value="InterPro"/>
</dbReference>
<dbReference type="RefSeq" id="XP_013907261.1">
    <property type="nucleotide sequence ID" value="XM_014051786.1"/>
</dbReference>
<dbReference type="SUPFAM" id="SSF54452">
    <property type="entry name" value="MHC antigen-recognition domain"/>
    <property type="match status" value="1"/>
</dbReference>
<evidence type="ECO:0000256" key="3">
    <source>
        <dbReference type="SAM" id="SignalP"/>
    </source>
</evidence>
<dbReference type="PANTHER" id="PTHR15349">
    <property type="entry name" value="ENDOTHELIAL PROTEIN C RECEPTOR"/>
    <property type="match status" value="1"/>
</dbReference>
<dbReference type="InterPro" id="IPR037055">
    <property type="entry name" value="MHC_I-like_Ag-recog_sf"/>
</dbReference>
<evidence type="ECO:0000259" key="4">
    <source>
        <dbReference type="Pfam" id="PF16497"/>
    </source>
</evidence>
<evidence type="ECO:0000256" key="1">
    <source>
        <dbReference type="ARBA" id="ARBA00023180"/>
    </source>
</evidence>
<dbReference type="InterPro" id="IPR011161">
    <property type="entry name" value="MHC_I-like_Ag-recog"/>
</dbReference>
<dbReference type="Proteomes" id="UP000504617">
    <property type="component" value="Unplaced"/>
</dbReference>
<feature type="domain" description="MHC class I-like antigen recognition-like" evidence="4">
    <location>
        <begin position="3"/>
        <end position="184"/>
    </location>
</feature>
<feature type="transmembrane region" description="Helical" evidence="2">
    <location>
        <begin position="205"/>
        <end position="226"/>
    </location>
</feature>
<keyword evidence="2" id="KW-1133">Transmembrane helix</keyword>
<evidence type="ECO:0000313" key="5">
    <source>
        <dbReference type="Proteomes" id="UP000504617"/>
    </source>
</evidence>
<keyword evidence="2" id="KW-0812">Transmembrane</keyword>
<reference evidence="6" key="1">
    <citation type="submission" date="2025-08" db="UniProtKB">
        <authorList>
            <consortium name="RefSeq"/>
        </authorList>
    </citation>
    <scope>IDENTIFICATION</scope>
    <source>
        <tissue evidence="6">Skeletal muscle</tissue>
    </source>
</reference>
<sequence length="231" mass="25916">MFLLQILLQSWALYHWAYGEETHTFIMTLTANFSKENSAKFVGNAILNGIMTHSLEGNTKQLNVSQLSPLEASNQWEQTESKLHQYLQSFQGMVAVLSKEKIISYPISLYCTKGCEVSENGTRSFYKISLNGNDFLKFHTKSNNWEGLANTLVANYTSQKLNQFQETTTNLQFFLEETCVNFLRMHTNNKEAITGQHEGPSHTPLVIGISMGALALVGLAVCLFLCTGGKR</sequence>
<name>A0A6I9WYN8_9SAUR</name>
<dbReference type="InterPro" id="IPR015669">
    <property type="entry name" value="Endothetial_C_recpt"/>
</dbReference>
<protein>
    <submittedName>
        <fullName evidence="6">Endothelial protein C receptor-like</fullName>
    </submittedName>
</protein>
<keyword evidence="1" id="KW-0325">Glycoprotein</keyword>
<feature type="chain" id="PRO_5026714394" evidence="3">
    <location>
        <begin position="20"/>
        <end position="231"/>
    </location>
</feature>
<dbReference type="AlphaFoldDB" id="A0A6I9WYN8"/>
<dbReference type="Pfam" id="PF16497">
    <property type="entry name" value="MHC_I_3"/>
    <property type="match status" value="1"/>
</dbReference>
<dbReference type="Gene3D" id="3.30.500.10">
    <property type="entry name" value="MHC class I-like antigen recognition-like"/>
    <property type="match status" value="1"/>
</dbReference>
<evidence type="ECO:0000313" key="6">
    <source>
        <dbReference type="RefSeq" id="XP_013907261.1"/>
    </source>
</evidence>
<proteinExistence type="predicted"/>
<evidence type="ECO:0000256" key="2">
    <source>
        <dbReference type="SAM" id="Phobius"/>
    </source>
</evidence>